<feature type="domain" description="AAA" evidence="1">
    <location>
        <begin position="4"/>
        <end position="183"/>
    </location>
</feature>
<dbReference type="Gene3D" id="3.40.50.300">
    <property type="entry name" value="P-loop containing nucleotide triphosphate hydrolases"/>
    <property type="match status" value="1"/>
</dbReference>
<dbReference type="PANTHER" id="PTHR13696:SF99">
    <property type="entry name" value="COBYRINIC ACID AC-DIAMIDE SYNTHASE"/>
    <property type="match status" value="1"/>
</dbReference>
<dbReference type="AlphaFoldDB" id="A0AAI8DL25"/>
<evidence type="ECO:0000313" key="2">
    <source>
        <dbReference type="EMBL" id="ASE35707.1"/>
    </source>
</evidence>
<organism evidence="2 3">
    <name type="scientific">Mammaliicoccus sciuri</name>
    <name type="common">Staphylococcus sciuri</name>
    <dbReference type="NCBI Taxonomy" id="1296"/>
    <lineage>
        <taxon>Bacteria</taxon>
        <taxon>Bacillati</taxon>
        <taxon>Bacillota</taxon>
        <taxon>Bacilli</taxon>
        <taxon>Bacillales</taxon>
        <taxon>Staphylococcaceae</taxon>
        <taxon>Mammaliicoccus</taxon>
    </lineage>
</organism>
<keyword evidence="2" id="KW-0614">Plasmid</keyword>
<sequence>MAIVVSINNFKGGVSKTSTTLGIAYVLSQKLNYKTLVLDLDPQADATETLLLTYNTENKEDLYYALKDQKSVESIILNLTDNLDLIPSNFNMIGFPQLLEQSGYNRINGAKVISDFIAPIKDNYDYILIDTPPTISDYSNSAIYACDYSLIVMQTHSRSFKAVEKFIGHLSQFKQIYQNDFEIAGILPVMFKNNGKVDEHIINNASEKYGEHLFKSFVYQRERVKGWDISGIKEEDIHDRKVISMYEAITQELISEINNYESE</sequence>
<accession>A0AAI8DL25</accession>
<dbReference type="InterPro" id="IPR050678">
    <property type="entry name" value="DNA_Partitioning_ATPase"/>
</dbReference>
<dbReference type="Pfam" id="PF13614">
    <property type="entry name" value="AAA_31"/>
    <property type="match status" value="1"/>
</dbReference>
<protein>
    <submittedName>
        <fullName evidence="2">ParA family protein</fullName>
    </submittedName>
</protein>
<dbReference type="EMBL" id="CP022047">
    <property type="protein sequence ID" value="ASE35707.1"/>
    <property type="molecule type" value="Genomic_DNA"/>
</dbReference>
<dbReference type="RefSeq" id="WP_088592799.1">
    <property type="nucleotide sequence ID" value="NZ_CP022047.2"/>
</dbReference>
<dbReference type="InterPro" id="IPR027417">
    <property type="entry name" value="P-loop_NTPase"/>
</dbReference>
<evidence type="ECO:0000313" key="3">
    <source>
        <dbReference type="Proteomes" id="UP000197058"/>
    </source>
</evidence>
<proteinExistence type="predicted"/>
<geneLocation type="plasmid" evidence="2 3">
    <name>unnamed1</name>
</geneLocation>
<dbReference type="SUPFAM" id="SSF52540">
    <property type="entry name" value="P-loop containing nucleoside triphosphate hydrolases"/>
    <property type="match status" value="1"/>
</dbReference>
<dbReference type="KEGG" id="sscu:CEP64_13895"/>
<reference evidence="3" key="1">
    <citation type="submission" date="2017-06" db="EMBL/GenBank/DDBJ databases">
        <title>FDA dAtabase for Regulatory Grade micrObial Sequences (FDA-ARGOS): Supporting development and validation of Infectious Disease Dx tests.</title>
        <authorList>
            <person name="Goldberg B."/>
            <person name="Campos J."/>
            <person name="Tallon L."/>
            <person name="Sadzewicz L."/>
            <person name="Sengamalay N."/>
            <person name="Ott S."/>
            <person name="Godinez A."/>
            <person name="Nagaraj S."/>
            <person name="Vavikolanu K."/>
            <person name="Nadendla S."/>
            <person name="George J."/>
            <person name="Geyer C."/>
            <person name="Sichtig H."/>
        </authorList>
    </citation>
    <scope>NUCLEOTIDE SEQUENCE [LARGE SCALE GENOMIC DNA]</scope>
    <source>
        <strain evidence="3">FDAARGOS_285</strain>
        <plasmid evidence="3">unnamed1</plasmid>
    </source>
</reference>
<name>A0AAI8DL25_MAMSC</name>
<evidence type="ECO:0000259" key="1">
    <source>
        <dbReference type="Pfam" id="PF13614"/>
    </source>
</evidence>
<dbReference type="InterPro" id="IPR025669">
    <property type="entry name" value="AAA_dom"/>
</dbReference>
<dbReference type="PANTHER" id="PTHR13696">
    <property type="entry name" value="P-LOOP CONTAINING NUCLEOSIDE TRIPHOSPHATE HYDROLASE"/>
    <property type="match status" value="1"/>
</dbReference>
<gene>
    <name evidence="2" type="ORF">CEP64_13895</name>
</gene>
<dbReference type="Proteomes" id="UP000197058">
    <property type="component" value="Plasmid unnamed1"/>
</dbReference>
<dbReference type="CDD" id="cd02042">
    <property type="entry name" value="ParAB_family"/>
    <property type="match status" value="1"/>
</dbReference>